<reference evidence="3" key="1">
    <citation type="submission" date="2017-04" db="EMBL/GenBank/DDBJ databases">
        <authorList>
            <person name="Varghese N."/>
            <person name="Submissions S."/>
        </authorList>
    </citation>
    <scope>NUCLEOTIDE SEQUENCE [LARGE SCALE GENOMIC DNA]</scope>
    <source>
        <strain evidence="3">RKEM611</strain>
    </source>
</reference>
<dbReference type="AlphaFoldDB" id="A0A1Y6BUI6"/>
<dbReference type="InterPro" id="IPR000792">
    <property type="entry name" value="Tscrpt_reg_LuxR_C"/>
</dbReference>
<dbReference type="Gene3D" id="1.10.10.10">
    <property type="entry name" value="Winged helix-like DNA-binding domain superfamily/Winged helix DNA-binding domain"/>
    <property type="match status" value="1"/>
</dbReference>
<gene>
    <name evidence="2" type="ORF">SAMN06296036_108108</name>
</gene>
<evidence type="ECO:0000259" key="1">
    <source>
        <dbReference type="PROSITE" id="PS50043"/>
    </source>
</evidence>
<dbReference type="PROSITE" id="PS50043">
    <property type="entry name" value="HTH_LUXR_2"/>
    <property type="match status" value="1"/>
</dbReference>
<evidence type="ECO:0000313" key="2">
    <source>
        <dbReference type="EMBL" id="SMF26058.1"/>
    </source>
</evidence>
<organism evidence="2 3">
    <name type="scientific">Pseudobacteriovorax antillogorgiicola</name>
    <dbReference type="NCBI Taxonomy" id="1513793"/>
    <lineage>
        <taxon>Bacteria</taxon>
        <taxon>Pseudomonadati</taxon>
        <taxon>Bdellovibrionota</taxon>
        <taxon>Oligoflexia</taxon>
        <taxon>Oligoflexales</taxon>
        <taxon>Pseudobacteriovoracaceae</taxon>
        <taxon>Pseudobacteriovorax</taxon>
    </lineage>
</organism>
<sequence>MDELIKKFCDSYSLTNKEQSIVFALVSGYAQSSDLAEEFGISENTVRVHIKNINAKLRTNSKAEILSKFVRYLYTSLKGPELDAKDTPYLQSPHGQNHLEI</sequence>
<dbReference type="GO" id="GO:0003677">
    <property type="term" value="F:DNA binding"/>
    <property type="evidence" value="ECO:0007669"/>
    <property type="project" value="InterPro"/>
</dbReference>
<dbReference type="OrthoDB" id="7272316at2"/>
<dbReference type="Pfam" id="PF00196">
    <property type="entry name" value="GerE"/>
    <property type="match status" value="1"/>
</dbReference>
<evidence type="ECO:0000313" key="3">
    <source>
        <dbReference type="Proteomes" id="UP000192907"/>
    </source>
</evidence>
<dbReference type="EMBL" id="FWZT01000008">
    <property type="protein sequence ID" value="SMF26058.1"/>
    <property type="molecule type" value="Genomic_DNA"/>
</dbReference>
<feature type="domain" description="HTH luxR-type" evidence="1">
    <location>
        <begin position="7"/>
        <end position="73"/>
    </location>
</feature>
<dbReference type="GO" id="GO:0006355">
    <property type="term" value="P:regulation of DNA-templated transcription"/>
    <property type="evidence" value="ECO:0007669"/>
    <property type="project" value="InterPro"/>
</dbReference>
<dbReference type="SUPFAM" id="SSF46894">
    <property type="entry name" value="C-terminal effector domain of the bipartite response regulators"/>
    <property type="match status" value="1"/>
</dbReference>
<dbReference type="InterPro" id="IPR036388">
    <property type="entry name" value="WH-like_DNA-bd_sf"/>
</dbReference>
<name>A0A1Y6BUI6_9BACT</name>
<accession>A0A1Y6BUI6</accession>
<protein>
    <submittedName>
        <fullName evidence="2">Regulatory protein, luxR family</fullName>
    </submittedName>
</protein>
<dbReference type="STRING" id="1513793.SAMN06296036_108108"/>
<keyword evidence="3" id="KW-1185">Reference proteome</keyword>
<dbReference type="InterPro" id="IPR016032">
    <property type="entry name" value="Sig_transdc_resp-reg_C-effctor"/>
</dbReference>
<proteinExistence type="predicted"/>
<dbReference type="SMART" id="SM00421">
    <property type="entry name" value="HTH_LUXR"/>
    <property type="match status" value="1"/>
</dbReference>
<dbReference type="RefSeq" id="WP_132318930.1">
    <property type="nucleotide sequence ID" value="NZ_FWZT01000008.1"/>
</dbReference>
<dbReference type="Proteomes" id="UP000192907">
    <property type="component" value="Unassembled WGS sequence"/>
</dbReference>